<protein>
    <submittedName>
        <fullName evidence="1">Uncharacterized protein</fullName>
    </submittedName>
</protein>
<gene>
    <name evidence="1" type="ORF">ABT272_40340</name>
</gene>
<dbReference type="EMBL" id="JBEPAZ010000074">
    <property type="protein sequence ID" value="MER6433908.1"/>
    <property type="molecule type" value="Genomic_DNA"/>
</dbReference>
<evidence type="ECO:0000313" key="1">
    <source>
        <dbReference type="EMBL" id="MER6433908.1"/>
    </source>
</evidence>
<keyword evidence="2" id="KW-1185">Reference proteome</keyword>
<evidence type="ECO:0000313" key="2">
    <source>
        <dbReference type="Proteomes" id="UP001470023"/>
    </source>
</evidence>
<sequence>MVFEAVEEGAGNLSPAPAPWRGAAGLEALDCFSTLSLDMELSGADDSPTFADTLATTDRPYGVILDREAAKCVSPGSSVNNPAGQYT</sequence>
<comment type="caution">
    <text evidence="1">The sequence shown here is derived from an EMBL/GenBank/DDBJ whole genome shotgun (WGS) entry which is preliminary data.</text>
</comment>
<proteinExistence type="predicted"/>
<name>A0ABV1UJJ0_9ACTN</name>
<organism evidence="1 2">
    <name type="scientific">Streptomyces sp. 900105245</name>
    <dbReference type="NCBI Taxonomy" id="3154379"/>
    <lineage>
        <taxon>Bacteria</taxon>
        <taxon>Bacillati</taxon>
        <taxon>Actinomycetota</taxon>
        <taxon>Actinomycetes</taxon>
        <taxon>Kitasatosporales</taxon>
        <taxon>Streptomycetaceae</taxon>
        <taxon>Streptomyces</taxon>
    </lineage>
</organism>
<dbReference type="RefSeq" id="WP_352065869.1">
    <property type="nucleotide sequence ID" value="NZ_JBEPAZ010000074.1"/>
</dbReference>
<accession>A0ABV1UJJ0</accession>
<reference evidence="1 2" key="1">
    <citation type="submission" date="2024-06" db="EMBL/GenBank/DDBJ databases">
        <title>The Natural Products Discovery Center: Release of the First 8490 Sequenced Strains for Exploring Actinobacteria Biosynthetic Diversity.</title>
        <authorList>
            <person name="Kalkreuter E."/>
            <person name="Kautsar S.A."/>
            <person name="Yang D."/>
            <person name="Bader C.D."/>
            <person name="Teijaro C.N."/>
            <person name="Fluegel L."/>
            <person name="Davis C.M."/>
            <person name="Simpson J.R."/>
            <person name="Lauterbach L."/>
            <person name="Steele A.D."/>
            <person name="Gui C."/>
            <person name="Meng S."/>
            <person name="Li G."/>
            <person name="Viehrig K."/>
            <person name="Ye F."/>
            <person name="Su P."/>
            <person name="Kiefer A.F."/>
            <person name="Nichols A."/>
            <person name="Cepeda A.J."/>
            <person name="Yan W."/>
            <person name="Fan B."/>
            <person name="Jiang Y."/>
            <person name="Adhikari A."/>
            <person name="Zheng C.-J."/>
            <person name="Schuster L."/>
            <person name="Cowan T.M."/>
            <person name="Smanski M.J."/>
            <person name="Chevrette M.G."/>
            <person name="De Carvalho L.P.S."/>
            <person name="Shen B."/>
        </authorList>
    </citation>
    <scope>NUCLEOTIDE SEQUENCE [LARGE SCALE GENOMIC DNA]</scope>
    <source>
        <strain evidence="1 2">NPDC001166</strain>
    </source>
</reference>
<dbReference type="Proteomes" id="UP001470023">
    <property type="component" value="Unassembled WGS sequence"/>
</dbReference>